<feature type="region of interest" description="Disordered" evidence="1">
    <location>
        <begin position="77"/>
        <end position="102"/>
    </location>
</feature>
<keyword evidence="2" id="KW-1185">Reference proteome</keyword>
<dbReference type="RefSeq" id="XP_020824719.1">
    <property type="nucleotide sequence ID" value="XM_020969060.1"/>
</dbReference>
<dbReference type="GeneID" id="110196001"/>
<evidence type="ECO:0000313" key="2">
    <source>
        <dbReference type="Proteomes" id="UP000515140"/>
    </source>
</evidence>
<evidence type="ECO:0000256" key="1">
    <source>
        <dbReference type="SAM" id="MobiDB-lite"/>
    </source>
</evidence>
<organism evidence="2 3">
    <name type="scientific">Phascolarctos cinereus</name>
    <name type="common">Koala</name>
    <dbReference type="NCBI Taxonomy" id="38626"/>
    <lineage>
        <taxon>Eukaryota</taxon>
        <taxon>Metazoa</taxon>
        <taxon>Chordata</taxon>
        <taxon>Craniata</taxon>
        <taxon>Vertebrata</taxon>
        <taxon>Euteleostomi</taxon>
        <taxon>Mammalia</taxon>
        <taxon>Metatheria</taxon>
        <taxon>Diprotodontia</taxon>
        <taxon>Phascolarctidae</taxon>
        <taxon>Phascolarctos</taxon>
    </lineage>
</organism>
<proteinExistence type="predicted"/>
<sequence>MQWECQTAAGGVERTDGWTDRRGCRLTEPYHPPAICLLPLLPLRCRDPTPAAATARVLRAPAAAAAAVTAPTPALVPRPLPRGSRARARTHTHTHTHTQRLAPLRSPLHTRTDWLGAGAAGIFWTGSPWTCRQKKQTLASSHFRIPPCLQIRSGSSKGETEAALESQRVLPPPGSETVSGHPWLQRRAGGTSPLSVSSAQAQGERNKLATRRGKGAGGGSGVGKGLARANLTQPLFTNNAACAVNTSLQPSRLPKGFPWQERCLPSLKRSL</sequence>
<feature type="compositionally biased region" description="Basic residues" evidence="1">
    <location>
        <begin position="84"/>
        <end position="98"/>
    </location>
</feature>
<dbReference type="Proteomes" id="UP000515140">
    <property type="component" value="Unplaced"/>
</dbReference>
<evidence type="ECO:0000313" key="3">
    <source>
        <dbReference type="RefSeq" id="XP_020824719.1"/>
    </source>
</evidence>
<feature type="compositionally biased region" description="Polar residues" evidence="1">
    <location>
        <begin position="192"/>
        <end position="203"/>
    </location>
</feature>
<reference evidence="3" key="1">
    <citation type="submission" date="2025-08" db="UniProtKB">
        <authorList>
            <consortium name="RefSeq"/>
        </authorList>
    </citation>
    <scope>IDENTIFICATION</scope>
    <source>
        <tissue evidence="3">Spleen</tissue>
    </source>
</reference>
<name>A0A6P5J1H8_PHACI</name>
<feature type="region of interest" description="Disordered" evidence="1">
    <location>
        <begin position="150"/>
        <end position="223"/>
    </location>
</feature>
<dbReference type="KEGG" id="pcw:110196001"/>
<accession>A0A6P5J1H8</accession>
<dbReference type="InParanoid" id="A0A6P5J1H8"/>
<protein>
    <submittedName>
        <fullName evidence="3">Uncharacterized protein LOC110196001</fullName>
    </submittedName>
</protein>
<dbReference type="AlphaFoldDB" id="A0A6P5J1H8"/>
<gene>
    <name evidence="3" type="primary">LOC110196001</name>
</gene>